<evidence type="ECO:0000313" key="3">
    <source>
        <dbReference type="EMBL" id="MBO1864598.1"/>
    </source>
</evidence>
<dbReference type="KEGG" id="bban:J4G43_025830"/>
<name>A0A939M879_9BRAD</name>
<evidence type="ECO:0000259" key="2">
    <source>
        <dbReference type="SMART" id="SM00495"/>
    </source>
</evidence>
<sequence>MTALVSYSTGTVSVAAGGTIVTGVGSIWSDENARPGDILQIGNFQSVISDKTDTTHLVIPPWGGGAQAGVAYKIWQVSPQRFAGSESLATVNKLVAAFNTSGYFVFVDVGLTEPDPSLGDDGQYAFQPTTGKTWVKSAGVWSYLGIYKAFQLKGAWSGATAYTVGDVVTLNGSSYACILDHTNHAPPNATYWQLLASIGPAGNTGPAAWTPPAAWATATAYTAGPPASVVVQSGETYVCLVSHTSGAFASDLAASKWIKVASAGGVASLNGQIGALSSYLDITGRVTPTSLTPEPQTSVAGATQLYFTPTKGNGQGGLGLNYDGTNIFPVPFQQLTNVLANSSVGNAGPAAVVPNACYDLYFWVNGSTPTFTRSDYFKKSATVTMTIASPAVMFWAAHGLWDGTPIVFTSTGALPAGLTAGTTYFTKSPVTIPVTITIGSPGVVTWNSHGMPDGTAVVFNTSGALPTGLTAGTTYYTINGATNSLQVAATVGGAPINTSGSQSGVHTATATSPNYFNVAATVGGAAINTSGSQSGTHTATAGDDTGAAALAPGGNCEQLFVNGLALNKNAIANGPAASRGFHVGTIRTNPAGTVDFIIGGPGPVAASFGIANVFNYREYTSTVIDLSASYTYSSTTWRQANGLAAMSGGIVVATSKPFRFDYMSPILTASAATATARSGIGYDTMSVPPVPSDNTPIRGNGLILPAPTSFVVNNPTRGWHRVIAMENADGTNASSFNLGGSISTSGLKIKVWL</sequence>
<protein>
    <recommendedName>
        <fullName evidence="2">Chitin-binding type-3 domain-containing protein</fullName>
    </recommendedName>
</protein>
<dbReference type="Gene3D" id="2.10.10.20">
    <property type="entry name" value="Carbohydrate-binding module superfamily 5/12"/>
    <property type="match status" value="2"/>
</dbReference>
<feature type="domain" description="Chitin-binding type-3" evidence="2">
    <location>
        <begin position="212"/>
        <end position="260"/>
    </location>
</feature>
<keyword evidence="1" id="KW-0378">Hydrolase</keyword>
<dbReference type="GO" id="GO:0004553">
    <property type="term" value="F:hydrolase activity, hydrolyzing O-glycosyl compounds"/>
    <property type="evidence" value="ECO:0007669"/>
    <property type="project" value="InterPro"/>
</dbReference>
<dbReference type="GO" id="GO:0030246">
    <property type="term" value="F:carbohydrate binding"/>
    <property type="evidence" value="ECO:0007669"/>
    <property type="project" value="InterPro"/>
</dbReference>
<dbReference type="Proteomes" id="UP000664702">
    <property type="component" value="Chromosome"/>
</dbReference>
<dbReference type="Pfam" id="PF02839">
    <property type="entry name" value="CBM_5_12"/>
    <property type="match status" value="1"/>
</dbReference>
<evidence type="ECO:0000313" key="4">
    <source>
        <dbReference type="EMBL" id="UEM08245.1"/>
    </source>
</evidence>
<dbReference type="EMBL" id="CP086136">
    <property type="protein sequence ID" value="UEM08245.1"/>
    <property type="molecule type" value="Genomic_DNA"/>
</dbReference>
<reference evidence="4 5" key="2">
    <citation type="journal article" date="2022" name="Int. J. Syst. Evol. Microbiol.">
        <title>Strains of Bradyrhizobium barranii sp. nov. associated with legumes native to Canada are symbionts of soybeans and belong to different subspecies (subsp. barranii subsp. nov. and subsp. apii subsp. nov.) and symbiovars (sv. glycinearum and sv. septentrionale).</title>
        <authorList>
            <person name="Bromfield E.S.P."/>
            <person name="Cloutier S."/>
            <person name="Wasai-Hara S."/>
            <person name="Minamisawa K."/>
        </authorList>
    </citation>
    <scope>NUCLEOTIDE SEQUENCE [LARGE SCALE GENOMIC DNA]</scope>
    <source>
        <strain evidence="4 5">144S4</strain>
    </source>
</reference>
<dbReference type="GO" id="GO:0005576">
    <property type="term" value="C:extracellular region"/>
    <property type="evidence" value="ECO:0007669"/>
    <property type="project" value="InterPro"/>
</dbReference>
<dbReference type="CDD" id="cd12214">
    <property type="entry name" value="ChiA1_BD"/>
    <property type="match status" value="1"/>
</dbReference>
<dbReference type="InterPro" id="IPR003610">
    <property type="entry name" value="CBM5/12"/>
</dbReference>
<reference evidence="3" key="1">
    <citation type="submission" date="2021-03" db="EMBL/GenBank/DDBJ databases">
        <title>Whole Genome Sequence of Bradyrhizobium sp. Strain 144S4.</title>
        <authorList>
            <person name="Bromfield E.S.P."/>
            <person name="Cloutier S."/>
        </authorList>
    </citation>
    <scope>NUCLEOTIDE SEQUENCE [LARGE SCALE GENOMIC DNA]</scope>
    <source>
        <strain evidence="3">144S4</strain>
    </source>
</reference>
<dbReference type="RefSeq" id="WP_208086701.1">
    <property type="nucleotide sequence ID" value="NZ_CP086136.1"/>
</dbReference>
<evidence type="ECO:0000256" key="1">
    <source>
        <dbReference type="ARBA" id="ARBA00022801"/>
    </source>
</evidence>
<dbReference type="GO" id="GO:0005975">
    <property type="term" value="P:carbohydrate metabolic process"/>
    <property type="evidence" value="ECO:0007669"/>
    <property type="project" value="InterPro"/>
</dbReference>
<gene>
    <name evidence="4" type="ORF">J4G43_025830</name>
    <name evidence="3" type="ORF">J4G43_27830</name>
</gene>
<dbReference type="EMBL" id="JAGEMI010000001">
    <property type="protein sequence ID" value="MBO1864598.1"/>
    <property type="molecule type" value="Genomic_DNA"/>
</dbReference>
<accession>A0A939M879</accession>
<dbReference type="SUPFAM" id="SSF51055">
    <property type="entry name" value="Carbohydrate binding domain"/>
    <property type="match status" value="1"/>
</dbReference>
<dbReference type="InterPro" id="IPR036573">
    <property type="entry name" value="CBM_sf_5/12"/>
</dbReference>
<proteinExistence type="predicted"/>
<organism evidence="3">
    <name type="scientific">Bradyrhizobium barranii subsp. barranii</name>
    <dbReference type="NCBI Taxonomy" id="2823807"/>
    <lineage>
        <taxon>Bacteria</taxon>
        <taxon>Pseudomonadati</taxon>
        <taxon>Pseudomonadota</taxon>
        <taxon>Alphaproteobacteria</taxon>
        <taxon>Hyphomicrobiales</taxon>
        <taxon>Nitrobacteraceae</taxon>
        <taxon>Bradyrhizobium</taxon>
        <taxon>Bradyrhizobium barranii</taxon>
    </lineage>
</organism>
<evidence type="ECO:0000313" key="5">
    <source>
        <dbReference type="Proteomes" id="UP000664702"/>
    </source>
</evidence>
<dbReference type="SMART" id="SM00495">
    <property type="entry name" value="ChtBD3"/>
    <property type="match status" value="2"/>
</dbReference>
<dbReference type="AlphaFoldDB" id="A0A939M879"/>
<feature type="domain" description="Chitin-binding type-3" evidence="2">
    <location>
        <begin position="153"/>
        <end position="195"/>
    </location>
</feature>